<dbReference type="AlphaFoldDB" id="A0A562Q919"/>
<feature type="binding site" evidence="16">
    <location>
        <position position="129"/>
    </location>
    <ligand>
        <name>K(+)</name>
        <dbReference type="ChEBI" id="CHEBI:29103"/>
    </ligand>
</feature>
<dbReference type="InterPro" id="IPR043129">
    <property type="entry name" value="ATPase_NBD"/>
</dbReference>
<feature type="active site" description="Proton acceptor" evidence="16">
    <location>
        <position position="109"/>
    </location>
</feature>
<evidence type="ECO:0000256" key="16">
    <source>
        <dbReference type="HAMAP-Rule" id="MF_01274"/>
    </source>
</evidence>
<comment type="function">
    <text evidence="16">Catalyzes the phosphorylation of pantothenate (Pan), the first step in CoA biosynthesis.</text>
</comment>
<comment type="subunit">
    <text evidence="5 16">Homodimer.</text>
</comment>
<evidence type="ECO:0000256" key="2">
    <source>
        <dbReference type="ARBA" id="ARBA00001958"/>
    </source>
</evidence>
<dbReference type="UniPathway" id="UPA00241">
    <property type="reaction ID" value="UER00352"/>
</dbReference>
<protein>
    <recommendedName>
        <fullName evidence="15 16">Type III pantothenate kinase</fullName>
        <ecNumber evidence="6 16">2.7.1.33</ecNumber>
    </recommendedName>
    <alternativeName>
        <fullName evidence="16">PanK-III</fullName>
    </alternativeName>
    <alternativeName>
        <fullName evidence="16">Pantothenic acid kinase</fullName>
    </alternativeName>
</protein>
<comment type="pathway">
    <text evidence="4 16">Cofactor biosynthesis; coenzyme A biosynthesis; CoA from (R)-pantothenate: step 1/5.</text>
</comment>
<evidence type="ECO:0000256" key="6">
    <source>
        <dbReference type="ARBA" id="ARBA00012102"/>
    </source>
</evidence>
<keyword evidence="11 16" id="KW-0067">ATP-binding</keyword>
<dbReference type="NCBIfam" id="NF009848">
    <property type="entry name" value="PRK13318.1-6"/>
    <property type="match status" value="1"/>
</dbReference>
<evidence type="ECO:0000256" key="4">
    <source>
        <dbReference type="ARBA" id="ARBA00005225"/>
    </source>
</evidence>
<feature type="binding site" evidence="16">
    <location>
        <position position="184"/>
    </location>
    <ligand>
        <name>substrate</name>
    </ligand>
</feature>
<evidence type="ECO:0000256" key="1">
    <source>
        <dbReference type="ARBA" id="ARBA00001206"/>
    </source>
</evidence>
<organism evidence="17 18">
    <name type="scientific">Halalkalibacter nanhaiisediminis</name>
    <dbReference type="NCBI Taxonomy" id="688079"/>
    <lineage>
        <taxon>Bacteria</taxon>
        <taxon>Bacillati</taxon>
        <taxon>Bacillota</taxon>
        <taxon>Bacilli</taxon>
        <taxon>Bacillales</taxon>
        <taxon>Bacillaceae</taxon>
        <taxon>Halalkalibacter</taxon>
    </lineage>
</organism>
<dbReference type="PANTHER" id="PTHR34265:SF1">
    <property type="entry name" value="TYPE III PANTOTHENATE KINASE"/>
    <property type="match status" value="1"/>
</dbReference>
<evidence type="ECO:0000256" key="7">
    <source>
        <dbReference type="ARBA" id="ARBA00022490"/>
    </source>
</evidence>
<feature type="binding site" evidence="16">
    <location>
        <begin position="6"/>
        <end position="13"/>
    </location>
    <ligand>
        <name>ATP</name>
        <dbReference type="ChEBI" id="CHEBI:30616"/>
    </ligand>
</feature>
<comment type="cofactor">
    <cofactor evidence="2">
        <name>K(+)</name>
        <dbReference type="ChEBI" id="CHEBI:29103"/>
    </cofactor>
</comment>
<feature type="binding site" evidence="16">
    <location>
        <begin position="107"/>
        <end position="110"/>
    </location>
    <ligand>
        <name>substrate</name>
    </ligand>
</feature>
<comment type="subcellular location">
    <subcellularLocation>
        <location evidence="3 16">Cytoplasm</location>
    </subcellularLocation>
</comment>
<dbReference type="GO" id="GO:0005737">
    <property type="term" value="C:cytoplasm"/>
    <property type="evidence" value="ECO:0007669"/>
    <property type="project" value="UniProtKB-SubCell"/>
</dbReference>
<comment type="caution">
    <text evidence="17">The sequence shown here is derived from an EMBL/GenBank/DDBJ whole genome shotgun (WGS) entry which is preliminary data.</text>
</comment>
<evidence type="ECO:0000313" key="17">
    <source>
        <dbReference type="EMBL" id="TWI53208.1"/>
    </source>
</evidence>
<reference evidence="17 18" key="1">
    <citation type="journal article" date="2015" name="Stand. Genomic Sci.">
        <title>Genomic Encyclopedia of Bacterial and Archaeal Type Strains, Phase III: the genomes of soil and plant-associated and newly described type strains.</title>
        <authorList>
            <person name="Whitman W.B."/>
            <person name="Woyke T."/>
            <person name="Klenk H.P."/>
            <person name="Zhou Y."/>
            <person name="Lilburn T.G."/>
            <person name="Beck B.J."/>
            <person name="De Vos P."/>
            <person name="Vandamme P."/>
            <person name="Eisen J.A."/>
            <person name="Garrity G."/>
            <person name="Hugenholtz P."/>
            <person name="Kyrpides N.C."/>
        </authorList>
    </citation>
    <scope>NUCLEOTIDE SEQUENCE [LARGE SCALE GENOMIC DNA]</scope>
    <source>
        <strain evidence="17 18">CGMCC 1.10116</strain>
    </source>
</reference>
<keyword evidence="13 16" id="KW-0173">Coenzyme A biosynthesis</keyword>
<dbReference type="NCBIfam" id="TIGR00671">
    <property type="entry name" value="baf"/>
    <property type="match status" value="1"/>
</dbReference>
<keyword evidence="18" id="KW-1185">Reference proteome</keyword>
<evidence type="ECO:0000313" key="18">
    <source>
        <dbReference type="Proteomes" id="UP000315711"/>
    </source>
</evidence>
<name>A0A562Q919_9BACI</name>
<evidence type="ECO:0000256" key="15">
    <source>
        <dbReference type="ARBA" id="ARBA00040883"/>
    </source>
</evidence>
<keyword evidence="9 16" id="KW-0547">Nucleotide-binding</keyword>
<dbReference type="Gene3D" id="3.30.420.40">
    <property type="match status" value="2"/>
</dbReference>
<dbReference type="GO" id="GO:0005524">
    <property type="term" value="F:ATP binding"/>
    <property type="evidence" value="ECO:0007669"/>
    <property type="project" value="UniProtKB-UniRule"/>
</dbReference>
<feature type="binding site" evidence="16">
    <location>
        <position position="100"/>
    </location>
    <ligand>
        <name>substrate</name>
    </ligand>
</feature>
<dbReference type="InterPro" id="IPR004619">
    <property type="entry name" value="Type_III_PanK"/>
</dbReference>
<feature type="binding site" evidence="16">
    <location>
        <position position="132"/>
    </location>
    <ligand>
        <name>ATP</name>
        <dbReference type="ChEBI" id="CHEBI:30616"/>
    </ligand>
</feature>
<evidence type="ECO:0000256" key="12">
    <source>
        <dbReference type="ARBA" id="ARBA00022958"/>
    </source>
</evidence>
<dbReference type="GO" id="GO:0004594">
    <property type="term" value="F:pantothenate kinase activity"/>
    <property type="evidence" value="ECO:0007669"/>
    <property type="project" value="UniProtKB-UniRule"/>
</dbReference>
<evidence type="ECO:0000256" key="10">
    <source>
        <dbReference type="ARBA" id="ARBA00022777"/>
    </source>
</evidence>
<keyword evidence="10 16" id="KW-0418">Kinase</keyword>
<dbReference type="PANTHER" id="PTHR34265">
    <property type="entry name" value="TYPE III PANTOTHENATE KINASE"/>
    <property type="match status" value="1"/>
</dbReference>
<keyword evidence="16" id="KW-0479">Metal-binding</keyword>
<sequence length="254" mass="27817">MVLVIDVGNTNIVLGVYKEKELKFHWRIATSRQKTEDEWAMSIKALFEDVGVTFQSIEGIIISSVVPQIMFALEQMCKKYFHIKPMIIGPGIKTGLNIKYDNPKEVGADRIVNAVAAIALYGSPLIIVDFGTATTYCYINEKREYMGGAIAPGISISTEALYTRASKLPRIEITRPTQVVGKNTVNAMEAGIFYGYVGQVDGIVNRIKSQADTSPTVIATGGLASLIASEAESIDIVEPFLTLKGLQMIYEKNV</sequence>
<evidence type="ECO:0000256" key="5">
    <source>
        <dbReference type="ARBA" id="ARBA00011738"/>
    </source>
</evidence>
<dbReference type="NCBIfam" id="NF009847">
    <property type="entry name" value="PRK13318.1-5"/>
    <property type="match status" value="1"/>
</dbReference>
<comment type="similarity">
    <text evidence="14 16">Belongs to the type III pantothenate kinase family.</text>
</comment>
<evidence type="ECO:0000256" key="9">
    <source>
        <dbReference type="ARBA" id="ARBA00022741"/>
    </source>
</evidence>
<dbReference type="RefSeq" id="WP_144451648.1">
    <property type="nucleotide sequence ID" value="NZ_VLKZ01000014.1"/>
</dbReference>
<dbReference type="EMBL" id="VLKZ01000014">
    <property type="protein sequence ID" value="TWI53208.1"/>
    <property type="molecule type" value="Genomic_DNA"/>
</dbReference>
<dbReference type="CDD" id="cd24015">
    <property type="entry name" value="ASKHA_NBD_PanK-III"/>
    <property type="match status" value="1"/>
</dbReference>
<dbReference type="GO" id="GO:0046872">
    <property type="term" value="F:metal ion binding"/>
    <property type="evidence" value="ECO:0007669"/>
    <property type="project" value="UniProtKB-KW"/>
</dbReference>
<evidence type="ECO:0000256" key="11">
    <source>
        <dbReference type="ARBA" id="ARBA00022840"/>
    </source>
</evidence>
<proteinExistence type="inferred from homology"/>
<evidence type="ECO:0000256" key="8">
    <source>
        <dbReference type="ARBA" id="ARBA00022679"/>
    </source>
</evidence>
<keyword evidence="7 16" id="KW-0963">Cytoplasm</keyword>
<dbReference type="SUPFAM" id="SSF53067">
    <property type="entry name" value="Actin-like ATPase domain"/>
    <property type="match status" value="2"/>
</dbReference>
<evidence type="ECO:0000256" key="13">
    <source>
        <dbReference type="ARBA" id="ARBA00022993"/>
    </source>
</evidence>
<accession>A0A562Q919</accession>
<dbReference type="EC" id="2.7.1.33" evidence="6 16"/>
<evidence type="ECO:0000256" key="3">
    <source>
        <dbReference type="ARBA" id="ARBA00004496"/>
    </source>
</evidence>
<keyword evidence="12 16" id="KW-0630">Potassium</keyword>
<dbReference type="Pfam" id="PF03309">
    <property type="entry name" value="Pan_kinase"/>
    <property type="match status" value="1"/>
</dbReference>
<dbReference type="GO" id="GO:0015937">
    <property type="term" value="P:coenzyme A biosynthetic process"/>
    <property type="evidence" value="ECO:0007669"/>
    <property type="project" value="UniProtKB-UniRule"/>
</dbReference>
<dbReference type="OrthoDB" id="9804707at2"/>
<comment type="cofactor">
    <cofactor evidence="16">
        <name>NH4(+)</name>
        <dbReference type="ChEBI" id="CHEBI:28938"/>
    </cofactor>
    <cofactor evidence="16">
        <name>K(+)</name>
        <dbReference type="ChEBI" id="CHEBI:29103"/>
    </cofactor>
    <text evidence="16">A monovalent cation. Ammonium or potassium.</text>
</comment>
<dbReference type="HAMAP" id="MF_01274">
    <property type="entry name" value="Pantothen_kinase_3"/>
    <property type="match status" value="1"/>
</dbReference>
<evidence type="ECO:0000256" key="14">
    <source>
        <dbReference type="ARBA" id="ARBA00038036"/>
    </source>
</evidence>
<dbReference type="NCBIfam" id="NF009855">
    <property type="entry name" value="PRK13321.1"/>
    <property type="match status" value="1"/>
</dbReference>
<comment type="catalytic activity">
    <reaction evidence="1 16">
        <text>(R)-pantothenate + ATP = (R)-4'-phosphopantothenate + ADP + H(+)</text>
        <dbReference type="Rhea" id="RHEA:16373"/>
        <dbReference type="ChEBI" id="CHEBI:10986"/>
        <dbReference type="ChEBI" id="CHEBI:15378"/>
        <dbReference type="ChEBI" id="CHEBI:29032"/>
        <dbReference type="ChEBI" id="CHEBI:30616"/>
        <dbReference type="ChEBI" id="CHEBI:456216"/>
        <dbReference type="EC" id="2.7.1.33"/>
    </reaction>
</comment>
<dbReference type="NCBIfam" id="NF009843">
    <property type="entry name" value="PRK13318.1-1"/>
    <property type="match status" value="1"/>
</dbReference>
<keyword evidence="8 16" id="KW-0808">Transferase</keyword>
<dbReference type="Proteomes" id="UP000315711">
    <property type="component" value="Unassembled WGS sequence"/>
</dbReference>
<gene>
    <name evidence="16" type="primary">coaX</name>
    <name evidence="17" type="ORF">IQ10_03472</name>
</gene>